<organism evidence="1 2">
    <name type="scientific">Trifolium medium</name>
    <dbReference type="NCBI Taxonomy" id="97028"/>
    <lineage>
        <taxon>Eukaryota</taxon>
        <taxon>Viridiplantae</taxon>
        <taxon>Streptophyta</taxon>
        <taxon>Embryophyta</taxon>
        <taxon>Tracheophyta</taxon>
        <taxon>Spermatophyta</taxon>
        <taxon>Magnoliopsida</taxon>
        <taxon>eudicotyledons</taxon>
        <taxon>Gunneridae</taxon>
        <taxon>Pentapetalae</taxon>
        <taxon>rosids</taxon>
        <taxon>fabids</taxon>
        <taxon>Fabales</taxon>
        <taxon>Fabaceae</taxon>
        <taxon>Papilionoideae</taxon>
        <taxon>50 kb inversion clade</taxon>
        <taxon>NPAAA clade</taxon>
        <taxon>Hologalegina</taxon>
        <taxon>IRL clade</taxon>
        <taxon>Trifolieae</taxon>
        <taxon>Trifolium</taxon>
    </lineage>
</organism>
<name>A0A392VR23_9FABA</name>
<feature type="non-terminal residue" evidence="1">
    <location>
        <position position="42"/>
    </location>
</feature>
<protein>
    <submittedName>
        <fullName evidence="1">Uncharacterized protein</fullName>
    </submittedName>
</protein>
<evidence type="ECO:0000313" key="1">
    <source>
        <dbReference type="EMBL" id="MCI90766.1"/>
    </source>
</evidence>
<keyword evidence="2" id="KW-1185">Reference proteome</keyword>
<accession>A0A392VR23</accession>
<evidence type="ECO:0000313" key="2">
    <source>
        <dbReference type="Proteomes" id="UP000265520"/>
    </source>
</evidence>
<proteinExistence type="predicted"/>
<sequence>MNGIVTCMVSALCVDELIDISHLKRPAGYWSGIYMVAESSSK</sequence>
<reference evidence="1 2" key="1">
    <citation type="journal article" date="2018" name="Front. Plant Sci.">
        <title>Red Clover (Trifolium pratense) and Zigzag Clover (T. medium) - A Picture of Genomic Similarities and Differences.</title>
        <authorList>
            <person name="Dluhosova J."/>
            <person name="Istvanek J."/>
            <person name="Nedelnik J."/>
            <person name="Repkova J."/>
        </authorList>
    </citation>
    <scope>NUCLEOTIDE SEQUENCE [LARGE SCALE GENOMIC DNA]</scope>
    <source>
        <strain evidence="2">cv. 10/8</strain>
        <tissue evidence="1">Leaf</tissue>
    </source>
</reference>
<dbReference type="AlphaFoldDB" id="A0A392VR23"/>
<dbReference type="Proteomes" id="UP000265520">
    <property type="component" value="Unassembled WGS sequence"/>
</dbReference>
<comment type="caution">
    <text evidence="1">The sequence shown here is derived from an EMBL/GenBank/DDBJ whole genome shotgun (WGS) entry which is preliminary data.</text>
</comment>
<dbReference type="EMBL" id="LXQA011253579">
    <property type="protein sequence ID" value="MCI90766.1"/>
    <property type="molecule type" value="Genomic_DNA"/>
</dbReference>